<dbReference type="PANTHER" id="PTHR33755:SF6">
    <property type="entry name" value="PLASMID STABILIZATION SYSTEM PROTEIN"/>
    <property type="match status" value="1"/>
</dbReference>
<name>A0A0F5FQJ6_9HYPH</name>
<dbReference type="STRING" id="443610.VE25_14295"/>
<dbReference type="RefSeq" id="WP_046109323.1">
    <property type="nucleotide sequence ID" value="NZ_JZEX01000123.1"/>
</dbReference>
<comment type="caution">
    <text evidence="3">The sequence shown here is derived from an EMBL/GenBank/DDBJ whole genome shotgun (WGS) entry which is preliminary data.</text>
</comment>
<dbReference type="InterPro" id="IPR051803">
    <property type="entry name" value="TA_system_RelE-like_toxin"/>
</dbReference>
<accession>A0A0F5FQJ6</accession>
<dbReference type="InterPro" id="IPR035093">
    <property type="entry name" value="RelE/ParE_toxin_dom_sf"/>
</dbReference>
<keyword evidence="2" id="KW-1277">Toxin-antitoxin system</keyword>
<dbReference type="Pfam" id="PF05016">
    <property type="entry name" value="ParE_toxin"/>
    <property type="match status" value="1"/>
</dbReference>
<evidence type="ECO:0000256" key="1">
    <source>
        <dbReference type="ARBA" id="ARBA00006226"/>
    </source>
</evidence>
<evidence type="ECO:0000313" key="3">
    <source>
        <dbReference type="EMBL" id="KKB11121.1"/>
    </source>
</evidence>
<evidence type="ECO:0000313" key="4">
    <source>
        <dbReference type="Proteomes" id="UP000033632"/>
    </source>
</evidence>
<keyword evidence="4" id="KW-1185">Reference proteome</keyword>
<proteinExistence type="inferred from homology"/>
<dbReference type="PATRIC" id="fig|443610.3.peg.1103"/>
<gene>
    <name evidence="3" type="ORF">VE25_14295</name>
</gene>
<evidence type="ECO:0000256" key="2">
    <source>
        <dbReference type="ARBA" id="ARBA00022649"/>
    </source>
</evidence>
<protein>
    <recommendedName>
        <fullName evidence="5">Plasmid stabilization protein</fullName>
    </recommendedName>
</protein>
<organism evidence="3 4">
    <name type="scientific">Devosia geojensis</name>
    <dbReference type="NCBI Taxonomy" id="443610"/>
    <lineage>
        <taxon>Bacteria</taxon>
        <taxon>Pseudomonadati</taxon>
        <taxon>Pseudomonadota</taxon>
        <taxon>Alphaproteobacteria</taxon>
        <taxon>Hyphomicrobiales</taxon>
        <taxon>Devosiaceae</taxon>
        <taxon>Devosia</taxon>
    </lineage>
</organism>
<dbReference type="InterPro" id="IPR007712">
    <property type="entry name" value="RelE/ParE_toxin"/>
</dbReference>
<dbReference type="EMBL" id="JZEX01000123">
    <property type="protein sequence ID" value="KKB11121.1"/>
    <property type="molecule type" value="Genomic_DNA"/>
</dbReference>
<dbReference type="Proteomes" id="UP000033632">
    <property type="component" value="Unassembled WGS sequence"/>
</dbReference>
<dbReference type="AlphaFoldDB" id="A0A0F5FQJ6"/>
<evidence type="ECO:0008006" key="5">
    <source>
        <dbReference type="Google" id="ProtNLM"/>
    </source>
</evidence>
<reference evidence="3 4" key="1">
    <citation type="submission" date="2015-03" db="EMBL/GenBank/DDBJ databases">
        <authorList>
            <person name="Hassan Y.I."/>
            <person name="Lepp D."/>
            <person name="Li X.-Z."/>
            <person name="Zhou T."/>
        </authorList>
    </citation>
    <scope>NUCLEOTIDE SEQUENCE [LARGE SCALE GENOMIC DNA]</scope>
    <source>
        <strain evidence="3 4">BD-c194</strain>
    </source>
</reference>
<dbReference type="PANTHER" id="PTHR33755">
    <property type="entry name" value="TOXIN PARE1-RELATED"/>
    <property type="match status" value="1"/>
</dbReference>
<comment type="similarity">
    <text evidence="1">Belongs to the RelE toxin family.</text>
</comment>
<sequence length="97" mass="11162">MTVTISEEAQGDLESIAYFIGMDNPLRAASFVEELVAHCHTLVDHPLRYPLVPDFEERNLRRMPYRGYSVFYQVTGKDVAVIHILNDARDHRTILES</sequence>
<dbReference type="OrthoDB" id="8369899at2"/>
<dbReference type="Gene3D" id="3.30.2310.20">
    <property type="entry name" value="RelE-like"/>
    <property type="match status" value="1"/>
</dbReference>